<protein>
    <recommendedName>
        <fullName evidence="2">Replication protein A OB domain-containing protein</fullName>
    </recommendedName>
</protein>
<evidence type="ECO:0000259" key="2">
    <source>
        <dbReference type="Pfam" id="PF16900"/>
    </source>
</evidence>
<keyword evidence="4" id="KW-1185">Reference proteome</keyword>
<dbReference type="SUPFAM" id="SSF50249">
    <property type="entry name" value="Nucleic acid-binding proteins"/>
    <property type="match status" value="1"/>
</dbReference>
<evidence type="ECO:0000313" key="4">
    <source>
        <dbReference type="Proteomes" id="UP001627154"/>
    </source>
</evidence>
<evidence type="ECO:0000256" key="1">
    <source>
        <dbReference type="ARBA" id="ARBA00023125"/>
    </source>
</evidence>
<keyword evidence="1" id="KW-0238">DNA-binding</keyword>
<dbReference type="Gene3D" id="2.40.50.140">
    <property type="entry name" value="Nucleic acid-binding proteins"/>
    <property type="match status" value="1"/>
</dbReference>
<proteinExistence type="predicted"/>
<dbReference type="EMBL" id="JBJJXI010000119">
    <property type="protein sequence ID" value="KAL3390334.1"/>
    <property type="molecule type" value="Genomic_DNA"/>
</dbReference>
<reference evidence="3 4" key="1">
    <citation type="journal article" date="2024" name="bioRxiv">
        <title>A reference genome for Trichogramma kaykai: A tiny desert-dwelling parasitoid wasp with competing sex-ratio distorters.</title>
        <authorList>
            <person name="Culotta J."/>
            <person name="Lindsey A.R."/>
        </authorList>
    </citation>
    <scope>NUCLEOTIDE SEQUENCE [LARGE SCALE GENOMIC DNA]</scope>
    <source>
        <strain evidence="3 4">KSX58</strain>
    </source>
</reference>
<name>A0ABD2WCT0_9HYME</name>
<evidence type="ECO:0000313" key="3">
    <source>
        <dbReference type="EMBL" id="KAL3390334.1"/>
    </source>
</evidence>
<dbReference type="Proteomes" id="UP001627154">
    <property type="component" value="Unassembled WGS sequence"/>
</dbReference>
<dbReference type="GO" id="GO:0003677">
    <property type="term" value="F:DNA binding"/>
    <property type="evidence" value="ECO:0007669"/>
    <property type="project" value="UniProtKB-KW"/>
</dbReference>
<dbReference type="Pfam" id="PF16900">
    <property type="entry name" value="REPA_OB_2"/>
    <property type="match status" value="1"/>
</dbReference>
<organism evidence="3 4">
    <name type="scientific">Trichogramma kaykai</name>
    <dbReference type="NCBI Taxonomy" id="54128"/>
    <lineage>
        <taxon>Eukaryota</taxon>
        <taxon>Metazoa</taxon>
        <taxon>Ecdysozoa</taxon>
        <taxon>Arthropoda</taxon>
        <taxon>Hexapoda</taxon>
        <taxon>Insecta</taxon>
        <taxon>Pterygota</taxon>
        <taxon>Neoptera</taxon>
        <taxon>Endopterygota</taxon>
        <taxon>Hymenoptera</taxon>
        <taxon>Apocrita</taxon>
        <taxon>Proctotrupomorpha</taxon>
        <taxon>Chalcidoidea</taxon>
        <taxon>Trichogrammatidae</taxon>
        <taxon>Trichogramma</taxon>
    </lineage>
</organism>
<comment type="caution">
    <text evidence="3">The sequence shown here is derived from an EMBL/GenBank/DDBJ whole genome shotgun (WGS) entry which is preliminary data.</text>
</comment>
<gene>
    <name evidence="3" type="ORF">TKK_014779</name>
</gene>
<dbReference type="InterPro" id="IPR012340">
    <property type="entry name" value="NA-bd_OB-fold"/>
</dbReference>
<feature type="domain" description="Replication protein A OB" evidence="2">
    <location>
        <begin position="27"/>
        <end position="116"/>
    </location>
</feature>
<dbReference type="InterPro" id="IPR031657">
    <property type="entry name" value="REPA_OB_2"/>
</dbReference>
<dbReference type="AlphaFoldDB" id="A0ABD2WCT0"/>
<accession>A0ABD2WCT0</accession>
<sequence length="140" mass="15990">MDNTYIQRVDANIKCKELKINSADLAAIPKLSKNEIITTTATLQAIGPQVEFFSKKKQKKFSKKELELINDKNFKIILTLWGEKSNTELDKNRKYIFKNVTVYNGNYCVALNSTHITEIEKLPEDSATDKSIEKSCQKIS</sequence>